<gene>
    <name evidence="2" type="ORF">HDF22_002055</name>
</gene>
<dbReference type="RefSeq" id="WP_183587261.1">
    <property type="nucleotide sequence ID" value="NZ_JACHCA010000005.1"/>
</dbReference>
<proteinExistence type="predicted"/>
<evidence type="ECO:0000256" key="1">
    <source>
        <dbReference type="SAM" id="SignalP"/>
    </source>
</evidence>
<reference evidence="2 3" key="1">
    <citation type="submission" date="2020-08" db="EMBL/GenBank/DDBJ databases">
        <title>Genomic Encyclopedia of Type Strains, Phase IV (KMG-V): Genome sequencing to study the core and pangenomes of soil and plant-associated prokaryotes.</title>
        <authorList>
            <person name="Whitman W."/>
        </authorList>
    </citation>
    <scope>NUCLEOTIDE SEQUENCE [LARGE SCALE GENOMIC DNA]</scope>
    <source>
        <strain evidence="2 3">MP601</strain>
    </source>
</reference>
<accession>A0A841JC74</accession>
<sequence length="120" mass="13361">MKKLQLIAAIVILLSVSACRFGKRHTTIVENNNGRTVKIEYVGQTYFTPDGTGIQSISPNGYVKYSRDDKQLIAESDHYGKITYELNDGGKQTMLNDGDKKFLAQAVKDMIKHGHNADGR</sequence>
<evidence type="ECO:0008006" key="4">
    <source>
        <dbReference type="Google" id="ProtNLM"/>
    </source>
</evidence>
<comment type="caution">
    <text evidence="2">The sequence shown here is derived from an EMBL/GenBank/DDBJ whole genome shotgun (WGS) entry which is preliminary data.</text>
</comment>
<dbReference type="Proteomes" id="UP000548326">
    <property type="component" value="Unassembled WGS sequence"/>
</dbReference>
<feature type="chain" id="PRO_5032658027" description="Lipoprotein" evidence="1">
    <location>
        <begin position="21"/>
        <end position="120"/>
    </location>
</feature>
<dbReference type="EMBL" id="JACHCA010000005">
    <property type="protein sequence ID" value="MBB6127942.1"/>
    <property type="molecule type" value="Genomic_DNA"/>
</dbReference>
<dbReference type="AlphaFoldDB" id="A0A841JC74"/>
<dbReference type="PROSITE" id="PS51257">
    <property type="entry name" value="PROKAR_LIPOPROTEIN"/>
    <property type="match status" value="1"/>
</dbReference>
<protein>
    <recommendedName>
        <fullName evidence="4">Lipoprotein</fullName>
    </recommendedName>
</protein>
<evidence type="ECO:0000313" key="2">
    <source>
        <dbReference type="EMBL" id="MBB6127942.1"/>
    </source>
</evidence>
<organism evidence="2 3">
    <name type="scientific">Mucilaginibacter lappiensis</name>
    <dbReference type="NCBI Taxonomy" id="354630"/>
    <lineage>
        <taxon>Bacteria</taxon>
        <taxon>Pseudomonadati</taxon>
        <taxon>Bacteroidota</taxon>
        <taxon>Sphingobacteriia</taxon>
        <taxon>Sphingobacteriales</taxon>
        <taxon>Sphingobacteriaceae</taxon>
        <taxon>Mucilaginibacter</taxon>
    </lineage>
</organism>
<evidence type="ECO:0000313" key="3">
    <source>
        <dbReference type="Proteomes" id="UP000548326"/>
    </source>
</evidence>
<name>A0A841JC74_9SPHI</name>
<keyword evidence="1" id="KW-0732">Signal</keyword>
<feature type="signal peptide" evidence="1">
    <location>
        <begin position="1"/>
        <end position="20"/>
    </location>
</feature>